<evidence type="ECO:0000313" key="2">
    <source>
        <dbReference type="EMBL" id="KAJ1373957.1"/>
    </source>
</evidence>
<dbReference type="EMBL" id="JAHQIW010007368">
    <property type="protein sequence ID" value="KAJ1373957.1"/>
    <property type="molecule type" value="Genomic_DNA"/>
</dbReference>
<dbReference type="AlphaFoldDB" id="A0AAD5WKN4"/>
<protein>
    <submittedName>
        <fullName evidence="2">Uncharacterized protein</fullName>
    </submittedName>
</protein>
<organism evidence="2 3">
    <name type="scientific">Parelaphostrongylus tenuis</name>
    <name type="common">Meningeal worm</name>
    <dbReference type="NCBI Taxonomy" id="148309"/>
    <lineage>
        <taxon>Eukaryota</taxon>
        <taxon>Metazoa</taxon>
        <taxon>Ecdysozoa</taxon>
        <taxon>Nematoda</taxon>
        <taxon>Chromadorea</taxon>
        <taxon>Rhabditida</taxon>
        <taxon>Rhabditina</taxon>
        <taxon>Rhabditomorpha</taxon>
        <taxon>Strongyloidea</taxon>
        <taxon>Metastrongylidae</taxon>
        <taxon>Parelaphostrongylus</taxon>
    </lineage>
</organism>
<evidence type="ECO:0000313" key="3">
    <source>
        <dbReference type="Proteomes" id="UP001196413"/>
    </source>
</evidence>
<keyword evidence="3" id="KW-1185">Reference proteome</keyword>
<dbReference type="Proteomes" id="UP001196413">
    <property type="component" value="Unassembled WGS sequence"/>
</dbReference>
<reference evidence="2" key="1">
    <citation type="submission" date="2021-06" db="EMBL/GenBank/DDBJ databases">
        <title>Parelaphostrongylus tenuis whole genome reference sequence.</title>
        <authorList>
            <person name="Garwood T.J."/>
            <person name="Larsen P.A."/>
            <person name="Fountain-Jones N.M."/>
            <person name="Garbe J.R."/>
            <person name="Macchietto M.G."/>
            <person name="Kania S.A."/>
            <person name="Gerhold R.W."/>
            <person name="Richards J.E."/>
            <person name="Wolf T.M."/>
        </authorList>
    </citation>
    <scope>NUCLEOTIDE SEQUENCE</scope>
    <source>
        <strain evidence="2">MNPRO001-30</strain>
        <tissue evidence="2">Meninges</tissue>
    </source>
</reference>
<accession>A0AAD5WKN4</accession>
<comment type="caution">
    <text evidence="2">The sequence shown here is derived from an EMBL/GenBank/DDBJ whole genome shotgun (WGS) entry which is preliminary data.</text>
</comment>
<name>A0AAD5WKN4_PARTN</name>
<feature type="region of interest" description="Disordered" evidence="1">
    <location>
        <begin position="1"/>
        <end position="36"/>
    </location>
</feature>
<evidence type="ECO:0000256" key="1">
    <source>
        <dbReference type="SAM" id="MobiDB-lite"/>
    </source>
</evidence>
<proteinExistence type="predicted"/>
<sequence length="75" mass="8376">MGGRDGRHGQCQSSAFADGNDFRKTESTLRTSLKRPSGLESKVRSFNGVSDGKNSNLFKIWRTFARNSQIILKIN</sequence>
<gene>
    <name evidence="2" type="ORF">KIN20_036519</name>
</gene>